<dbReference type="InterPro" id="IPR000847">
    <property type="entry name" value="LysR_HTH_N"/>
</dbReference>
<dbReference type="EMBL" id="QRDW01000002">
    <property type="protein sequence ID" value="RED52026.1"/>
    <property type="molecule type" value="Genomic_DNA"/>
</dbReference>
<evidence type="ECO:0000256" key="4">
    <source>
        <dbReference type="ARBA" id="ARBA00023163"/>
    </source>
</evidence>
<evidence type="ECO:0000256" key="3">
    <source>
        <dbReference type="ARBA" id="ARBA00023125"/>
    </source>
</evidence>
<dbReference type="SUPFAM" id="SSF53850">
    <property type="entry name" value="Periplasmic binding protein-like II"/>
    <property type="match status" value="1"/>
</dbReference>
<sequence>MLESRNRHLPPLNSIRAFEACARLGSVSKASQELSVSPSAVSQQLKLLEDWLSVSLVLRQPNRIGLTEAGKRYLLELTDLLDQLDAATDRLMGDGIENRLRISVVSSFASEWLMPRLRSFRSAYPKVQLELLTSDHFAEFARDRIDMAIRYGGGDWPGVTAERLMPEWLGPVCHPEVVTAGVPVPMLVDSGSPTGMRVSEEKTILEQLDDLPLSGDSIGFSDAHLMFAAARQGEGVSLGRSALVAEDLAAGRLVPLVKPWKQSPYAYYLVFPERREPGPAARLFRRWMQKQAAVSLAGLPEWMTGTGQDN</sequence>
<organism evidence="6 7">
    <name type="scientific">Aestuariispira insulae</name>
    <dbReference type="NCBI Taxonomy" id="1461337"/>
    <lineage>
        <taxon>Bacteria</taxon>
        <taxon>Pseudomonadati</taxon>
        <taxon>Pseudomonadota</taxon>
        <taxon>Alphaproteobacteria</taxon>
        <taxon>Rhodospirillales</taxon>
        <taxon>Kiloniellaceae</taxon>
        <taxon>Aestuariispira</taxon>
    </lineage>
</organism>
<feature type="domain" description="HTH lysR-type" evidence="5">
    <location>
        <begin position="10"/>
        <end position="67"/>
    </location>
</feature>
<evidence type="ECO:0000259" key="5">
    <source>
        <dbReference type="PROSITE" id="PS50931"/>
    </source>
</evidence>
<dbReference type="PANTHER" id="PTHR30537">
    <property type="entry name" value="HTH-TYPE TRANSCRIPTIONAL REGULATOR"/>
    <property type="match status" value="1"/>
</dbReference>
<accession>A0A3D9HT23</accession>
<dbReference type="AlphaFoldDB" id="A0A3D9HT23"/>
<dbReference type="OrthoDB" id="9794694at2"/>
<dbReference type="PANTHER" id="PTHR30537:SF79">
    <property type="entry name" value="TRANSCRIPTIONAL REGULATOR-RELATED"/>
    <property type="match status" value="1"/>
</dbReference>
<evidence type="ECO:0000313" key="6">
    <source>
        <dbReference type="EMBL" id="RED52026.1"/>
    </source>
</evidence>
<dbReference type="InterPro" id="IPR058163">
    <property type="entry name" value="LysR-type_TF_proteobact-type"/>
</dbReference>
<proteinExistence type="inferred from homology"/>
<dbReference type="Pfam" id="PF03466">
    <property type="entry name" value="LysR_substrate"/>
    <property type="match status" value="1"/>
</dbReference>
<gene>
    <name evidence="6" type="ORF">DFP90_10242</name>
</gene>
<comment type="similarity">
    <text evidence="1">Belongs to the LysR transcriptional regulatory family.</text>
</comment>
<protein>
    <submittedName>
        <fullName evidence="6">LysR family glycine cleavage system transcriptional activator</fullName>
    </submittedName>
</protein>
<evidence type="ECO:0000256" key="1">
    <source>
        <dbReference type="ARBA" id="ARBA00009437"/>
    </source>
</evidence>
<reference evidence="6 7" key="1">
    <citation type="submission" date="2018-07" db="EMBL/GenBank/DDBJ databases">
        <title>Genomic Encyclopedia of Type Strains, Phase III (KMG-III): the genomes of soil and plant-associated and newly described type strains.</title>
        <authorList>
            <person name="Whitman W."/>
        </authorList>
    </citation>
    <scope>NUCLEOTIDE SEQUENCE [LARGE SCALE GENOMIC DNA]</scope>
    <source>
        <strain evidence="6 7">CECT 8488</strain>
    </source>
</reference>
<evidence type="ECO:0000313" key="7">
    <source>
        <dbReference type="Proteomes" id="UP000256845"/>
    </source>
</evidence>
<dbReference type="InterPro" id="IPR036388">
    <property type="entry name" value="WH-like_DNA-bd_sf"/>
</dbReference>
<dbReference type="Gene3D" id="1.10.10.10">
    <property type="entry name" value="Winged helix-like DNA-binding domain superfamily/Winged helix DNA-binding domain"/>
    <property type="match status" value="1"/>
</dbReference>
<evidence type="ECO:0000256" key="2">
    <source>
        <dbReference type="ARBA" id="ARBA00023015"/>
    </source>
</evidence>
<dbReference type="CDD" id="cd08432">
    <property type="entry name" value="PBP2_GcdR_TrpI_HvrB_AmpR_like"/>
    <property type="match status" value="1"/>
</dbReference>
<keyword evidence="3" id="KW-0238">DNA-binding</keyword>
<dbReference type="Proteomes" id="UP000256845">
    <property type="component" value="Unassembled WGS sequence"/>
</dbReference>
<dbReference type="GO" id="GO:0003700">
    <property type="term" value="F:DNA-binding transcription factor activity"/>
    <property type="evidence" value="ECO:0007669"/>
    <property type="project" value="InterPro"/>
</dbReference>
<dbReference type="InterPro" id="IPR036390">
    <property type="entry name" value="WH_DNA-bd_sf"/>
</dbReference>
<dbReference type="SUPFAM" id="SSF46785">
    <property type="entry name" value="Winged helix' DNA-binding domain"/>
    <property type="match status" value="1"/>
</dbReference>
<dbReference type="RefSeq" id="WP_115935589.1">
    <property type="nucleotide sequence ID" value="NZ_QRDW01000002.1"/>
</dbReference>
<dbReference type="GO" id="GO:0006351">
    <property type="term" value="P:DNA-templated transcription"/>
    <property type="evidence" value="ECO:0007669"/>
    <property type="project" value="TreeGrafter"/>
</dbReference>
<comment type="caution">
    <text evidence="6">The sequence shown here is derived from an EMBL/GenBank/DDBJ whole genome shotgun (WGS) entry which is preliminary data.</text>
</comment>
<keyword evidence="7" id="KW-1185">Reference proteome</keyword>
<dbReference type="Gene3D" id="3.40.190.10">
    <property type="entry name" value="Periplasmic binding protein-like II"/>
    <property type="match status" value="2"/>
</dbReference>
<dbReference type="InterPro" id="IPR005119">
    <property type="entry name" value="LysR_subst-bd"/>
</dbReference>
<keyword evidence="2" id="KW-0805">Transcription regulation</keyword>
<dbReference type="Pfam" id="PF00126">
    <property type="entry name" value="HTH_1"/>
    <property type="match status" value="1"/>
</dbReference>
<dbReference type="PROSITE" id="PS50931">
    <property type="entry name" value="HTH_LYSR"/>
    <property type="match status" value="1"/>
</dbReference>
<name>A0A3D9HT23_9PROT</name>
<dbReference type="GO" id="GO:0043565">
    <property type="term" value="F:sequence-specific DNA binding"/>
    <property type="evidence" value="ECO:0007669"/>
    <property type="project" value="TreeGrafter"/>
</dbReference>
<keyword evidence="4" id="KW-0804">Transcription</keyword>